<evidence type="ECO:0000313" key="1">
    <source>
        <dbReference type="EMBL" id="RXJ57623.1"/>
    </source>
</evidence>
<gene>
    <name evidence="1" type="ORF">CRV04_07370</name>
</gene>
<dbReference type="EMBL" id="PDKN01000004">
    <property type="protein sequence ID" value="RXJ57623.1"/>
    <property type="molecule type" value="Genomic_DNA"/>
</dbReference>
<comment type="caution">
    <text evidence="1">The sequence shown here is derived from an EMBL/GenBank/DDBJ whole genome shotgun (WGS) entry which is preliminary data.</text>
</comment>
<reference evidence="1 2" key="1">
    <citation type="submission" date="2017-10" db="EMBL/GenBank/DDBJ databases">
        <title>Genomics of the genus Arcobacter.</title>
        <authorList>
            <person name="Perez-Cataluna A."/>
            <person name="Figueras M.J."/>
        </authorList>
    </citation>
    <scope>NUCLEOTIDE SEQUENCE [LARGE SCALE GENOMIC DNA]</scope>
    <source>
        <strain evidence="1 2">CECT 8987</strain>
    </source>
</reference>
<protein>
    <submittedName>
        <fullName evidence="1">Uncharacterized protein</fullName>
    </submittedName>
</protein>
<dbReference type="AlphaFoldDB" id="A0A4Q0XTX4"/>
<accession>A0A4Q0XTX4</accession>
<keyword evidence="2" id="KW-1185">Reference proteome</keyword>
<proteinExistence type="predicted"/>
<dbReference type="Proteomes" id="UP000290657">
    <property type="component" value="Unassembled WGS sequence"/>
</dbReference>
<organism evidence="1 2">
    <name type="scientific">Candidatus Marinarcus aquaticus</name>
    <dbReference type="NCBI Taxonomy" id="2044504"/>
    <lineage>
        <taxon>Bacteria</taxon>
        <taxon>Pseudomonadati</taxon>
        <taxon>Campylobacterota</taxon>
        <taxon>Epsilonproteobacteria</taxon>
        <taxon>Campylobacterales</taxon>
        <taxon>Arcobacteraceae</taxon>
        <taxon>Candidatus Marinarcus</taxon>
    </lineage>
</organism>
<name>A0A4Q0XTX4_9BACT</name>
<dbReference type="OrthoDB" id="5344242at2"/>
<evidence type="ECO:0000313" key="2">
    <source>
        <dbReference type="Proteomes" id="UP000290657"/>
    </source>
</evidence>
<dbReference type="RefSeq" id="WP_128996195.1">
    <property type="nucleotide sequence ID" value="NZ_PDKN01000004.1"/>
</dbReference>
<sequence length="68" mass="8055">MPFVKIEKECKCFQESDLKAIEEFETIDEALEKANEKCNFMNENFCTKHHFRSVYEDGNMIIKVEMNG</sequence>